<dbReference type="CDD" id="cd00090">
    <property type="entry name" value="HTH_ARSR"/>
    <property type="match status" value="1"/>
</dbReference>
<dbReference type="SUPFAM" id="SSF46785">
    <property type="entry name" value="Winged helix' DNA-binding domain"/>
    <property type="match status" value="1"/>
</dbReference>
<dbReference type="InterPro" id="IPR036388">
    <property type="entry name" value="WH-like_DNA-bd_sf"/>
</dbReference>
<feature type="domain" description="HTH arsR-type" evidence="2">
    <location>
        <begin position="5"/>
        <end position="99"/>
    </location>
</feature>
<protein>
    <submittedName>
        <fullName evidence="3">ArsR family transcriptional regulator</fullName>
    </submittedName>
</protein>
<dbReference type="PANTHER" id="PTHR38600">
    <property type="entry name" value="TRANSCRIPTIONAL REGULATORY PROTEIN"/>
    <property type="match status" value="1"/>
</dbReference>
<feature type="compositionally biased region" description="Low complexity" evidence="1">
    <location>
        <begin position="115"/>
        <end position="127"/>
    </location>
</feature>
<proteinExistence type="predicted"/>
<dbReference type="RefSeq" id="WP_113962272.1">
    <property type="nucleotide sequence ID" value="NZ_QNRR01000021.1"/>
</dbReference>
<feature type="region of interest" description="Disordered" evidence="1">
    <location>
        <begin position="110"/>
        <end position="136"/>
    </location>
</feature>
<sequence length="136" mass="15383">MRRPPSVPIAQQLDAVFAALSDASRRHMLERLRQGEATVGELAEPLDMSLPAVSKHLRVLENAGLLQRRVEGRLHYISANAEPLDQAMSWMEQQRQFWTGSFERLEKLFRDAKSTHPSITPSTSPSTRKPKPKSKP</sequence>
<name>A0A366H0U9_9BACT</name>
<accession>A0A366H0U9</accession>
<dbReference type="InterPro" id="IPR001845">
    <property type="entry name" value="HTH_ArsR_DNA-bd_dom"/>
</dbReference>
<keyword evidence="4" id="KW-1185">Reference proteome</keyword>
<dbReference type="SMART" id="SM00418">
    <property type="entry name" value="HTH_ARSR"/>
    <property type="match status" value="1"/>
</dbReference>
<gene>
    <name evidence="3" type="ORF">DES53_1217</name>
</gene>
<evidence type="ECO:0000313" key="3">
    <source>
        <dbReference type="EMBL" id="RBP35487.1"/>
    </source>
</evidence>
<dbReference type="NCBIfam" id="NF033788">
    <property type="entry name" value="HTH_metalloreg"/>
    <property type="match status" value="1"/>
</dbReference>
<dbReference type="InterPro" id="IPR011991">
    <property type="entry name" value="ArsR-like_HTH"/>
</dbReference>
<dbReference type="AlphaFoldDB" id="A0A366H0U9"/>
<dbReference type="Pfam" id="PF01022">
    <property type="entry name" value="HTH_5"/>
    <property type="match status" value="1"/>
</dbReference>
<dbReference type="OrthoDB" id="9799175at2"/>
<dbReference type="GO" id="GO:0003700">
    <property type="term" value="F:DNA-binding transcription factor activity"/>
    <property type="evidence" value="ECO:0007669"/>
    <property type="project" value="InterPro"/>
</dbReference>
<dbReference type="PROSITE" id="PS50987">
    <property type="entry name" value="HTH_ARSR_2"/>
    <property type="match status" value="1"/>
</dbReference>
<dbReference type="Gene3D" id="1.10.10.10">
    <property type="entry name" value="Winged helix-like DNA-binding domain superfamily/Winged helix DNA-binding domain"/>
    <property type="match status" value="1"/>
</dbReference>
<reference evidence="3 4" key="1">
    <citation type="submission" date="2018-06" db="EMBL/GenBank/DDBJ databases">
        <title>Genomic Encyclopedia of Type Strains, Phase IV (KMG-IV): sequencing the most valuable type-strain genomes for metagenomic binning, comparative biology and taxonomic classification.</title>
        <authorList>
            <person name="Goeker M."/>
        </authorList>
    </citation>
    <scope>NUCLEOTIDE SEQUENCE [LARGE SCALE GENOMIC DNA]</scope>
    <source>
        <strain evidence="3 4">DSM 25532</strain>
    </source>
</reference>
<evidence type="ECO:0000256" key="1">
    <source>
        <dbReference type="SAM" id="MobiDB-lite"/>
    </source>
</evidence>
<dbReference type="EMBL" id="QNRR01000021">
    <property type="protein sequence ID" value="RBP35487.1"/>
    <property type="molecule type" value="Genomic_DNA"/>
</dbReference>
<dbReference type="Proteomes" id="UP000253426">
    <property type="component" value="Unassembled WGS sequence"/>
</dbReference>
<organism evidence="3 4">
    <name type="scientific">Roseimicrobium gellanilyticum</name>
    <dbReference type="NCBI Taxonomy" id="748857"/>
    <lineage>
        <taxon>Bacteria</taxon>
        <taxon>Pseudomonadati</taxon>
        <taxon>Verrucomicrobiota</taxon>
        <taxon>Verrucomicrobiia</taxon>
        <taxon>Verrucomicrobiales</taxon>
        <taxon>Verrucomicrobiaceae</taxon>
        <taxon>Roseimicrobium</taxon>
    </lineage>
</organism>
<evidence type="ECO:0000313" key="4">
    <source>
        <dbReference type="Proteomes" id="UP000253426"/>
    </source>
</evidence>
<dbReference type="InterPro" id="IPR036390">
    <property type="entry name" value="WH_DNA-bd_sf"/>
</dbReference>
<dbReference type="PANTHER" id="PTHR38600:SF2">
    <property type="entry name" value="SLL0088 PROTEIN"/>
    <property type="match status" value="1"/>
</dbReference>
<evidence type="ECO:0000259" key="2">
    <source>
        <dbReference type="PROSITE" id="PS50987"/>
    </source>
</evidence>
<dbReference type="PRINTS" id="PR00778">
    <property type="entry name" value="HTHARSR"/>
</dbReference>
<comment type="caution">
    <text evidence="3">The sequence shown here is derived from an EMBL/GenBank/DDBJ whole genome shotgun (WGS) entry which is preliminary data.</text>
</comment>